<keyword evidence="3 6" id="KW-0812">Transmembrane</keyword>
<comment type="similarity">
    <text evidence="2">Belongs to the purine-cytosine permease (2.A.39) family.</text>
</comment>
<protein>
    <recommendedName>
        <fullName evidence="9">Allantoin permease</fullName>
    </recommendedName>
</protein>
<evidence type="ECO:0008006" key="9">
    <source>
        <dbReference type="Google" id="ProtNLM"/>
    </source>
</evidence>
<evidence type="ECO:0000256" key="1">
    <source>
        <dbReference type="ARBA" id="ARBA00004141"/>
    </source>
</evidence>
<keyword evidence="8" id="KW-1185">Reference proteome</keyword>
<keyword evidence="5 6" id="KW-0472">Membrane</keyword>
<comment type="subcellular location">
    <subcellularLocation>
        <location evidence="1">Membrane</location>
        <topology evidence="1">Multi-pass membrane protein</topology>
    </subcellularLocation>
</comment>
<dbReference type="PANTHER" id="PTHR30618">
    <property type="entry name" value="NCS1 FAMILY PURINE/PYRIMIDINE TRANSPORTER"/>
    <property type="match status" value="1"/>
</dbReference>
<proteinExistence type="inferred from homology"/>
<evidence type="ECO:0000256" key="2">
    <source>
        <dbReference type="ARBA" id="ARBA00008974"/>
    </source>
</evidence>
<feature type="transmembrane region" description="Helical" evidence="6">
    <location>
        <begin position="67"/>
        <end position="89"/>
    </location>
</feature>
<reference evidence="7 8" key="1">
    <citation type="journal article" date="2024" name="Commun. Biol.">
        <title>Comparative genomic analysis of thermophilic fungi reveals convergent evolutionary adaptations and gene losses.</title>
        <authorList>
            <person name="Steindorff A.S."/>
            <person name="Aguilar-Pontes M.V."/>
            <person name="Robinson A.J."/>
            <person name="Andreopoulos B."/>
            <person name="LaButti K."/>
            <person name="Kuo A."/>
            <person name="Mondo S."/>
            <person name="Riley R."/>
            <person name="Otillar R."/>
            <person name="Haridas S."/>
            <person name="Lipzen A."/>
            <person name="Grimwood J."/>
            <person name="Schmutz J."/>
            <person name="Clum A."/>
            <person name="Reid I.D."/>
            <person name="Moisan M.C."/>
            <person name="Butler G."/>
            <person name="Nguyen T.T.M."/>
            <person name="Dewar K."/>
            <person name="Conant G."/>
            <person name="Drula E."/>
            <person name="Henrissat B."/>
            <person name="Hansel C."/>
            <person name="Singer S."/>
            <person name="Hutchinson M.I."/>
            <person name="de Vries R.P."/>
            <person name="Natvig D.O."/>
            <person name="Powell A.J."/>
            <person name="Tsang A."/>
            <person name="Grigoriev I.V."/>
        </authorList>
    </citation>
    <scope>NUCLEOTIDE SEQUENCE [LARGE SCALE GENOMIC DNA]</scope>
    <source>
        <strain evidence="7 8">ATCC 24622</strain>
    </source>
</reference>
<organism evidence="7 8">
    <name type="scientific">Phialemonium thermophilum</name>
    <dbReference type="NCBI Taxonomy" id="223376"/>
    <lineage>
        <taxon>Eukaryota</taxon>
        <taxon>Fungi</taxon>
        <taxon>Dikarya</taxon>
        <taxon>Ascomycota</taxon>
        <taxon>Pezizomycotina</taxon>
        <taxon>Sordariomycetes</taxon>
        <taxon>Sordariomycetidae</taxon>
        <taxon>Cephalothecales</taxon>
        <taxon>Cephalothecaceae</taxon>
        <taxon>Phialemonium</taxon>
    </lineage>
</organism>
<dbReference type="InterPro" id="IPR001248">
    <property type="entry name" value="Pur-cyt_permease"/>
</dbReference>
<evidence type="ECO:0000313" key="8">
    <source>
        <dbReference type="Proteomes" id="UP001586593"/>
    </source>
</evidence>
<evidence type="ECO:0000256" key="4">
    <source>
        <dbReference type="ARBA" id="ARBA00022989"/>
    </source>
</evidence>
<sequence>MPSKPWIKRLEVRDGNHELGWWINYDIQPIEKARRTWSYLAFHNYWLLTNTNISTYLTGSSLIPLGLTWWQALICIVLGNLLAAAFVILNSLPGAYYNVGFPVVNRMVWGMWGSQFVIWNRIFLSLVW</sequence>
<dbReference type="PANTHER" id="PTHR30618:SF4">
    <property type="entry name" value="ALLANTOIN PERMEASE"/>
    <property type="match status" value="1"/>
</dbReference>
<dbReference type="Pfam" id="PF02133">
    <property type="entry name" value="Transp_cyt_pur"/>
    <property type="match status" value="1"/>
</dbReference>
<keyword evidence="4 6" id="KW-1133">Transmembrane helix</keyword>
<name>A0ABR3W0G2_9PEZI</name>
<dbReference type="Proteomes" id="UP001586593">
    <property type="component" value="Unassembled WGS sequence"/>
</dbReference>
<dbReference type="InterPro" id="IPR045225">
    <property type="entry name" value="Uracil/uridine/allantoin_perm"/>
</dbReference>
<gene>
    <name evidence="7" type="ORF">VTK73DRAFT_9780</name>
</gene>
<comment type="caution">
    <text evidence="7">The sequence shown here is derived from an EMBL/GenBank/DDBJ whole genome shotgun (WGS) entry which is preliminary data.</text>
</comment>
<evidence type="ECO:0000256" key="5">
    <source>
        <dbReference type="ARBA" id="ARBA00023136"/>
    </source>
</evidence>
<dbReference type="EMBL" id="JAZHXJ010000849">
    <property type="protein sequence ID" value="KAL1849932.1"/>
    <property type="molecule type" value="Genomic_DNA"/>
</dbReference>
<evidence type="ECO:0000256" key="3">
    <source>
        <dbReference type="ARBA" id="ARBA00022692"/>
    </source>
</evidence>
<evidence type="ECO:0000313" key="7">
    <source>
        <dbReference type="EMBL" id="KAL1849932.1"/>
    </source>
</evidence>
<dbReference type="Gene3D" id="1.10.4160.10">
    <property type="entry name" value="Hydantoin permease"/>
    <property type="match status" value="1"/>
</dbReference>
<accession>A0ABR3W0G2</accession>
<evidence type="ECO:0000256" key="6">
    <source>
        <dbReference type="SAM" id="Phobius"/>
    </source>
</evidence>